<evidence type="ECO:0000259" key="1">
    <source>
        <dbReference type="Pfam" id="PF19500"/>
    </source>
</evidence>
<name>A0A3S0Q878_9HYPH</name>
<accession>A0A3S0Q878</accession>
<dbReference type="AlphaFoldDB" id="A0A3S0Q878"/>
<proteinExistence type="predicted"/>
<feature type="domain" description="DUF6035" evidence="1">
    <location>
        <begin position="101"/>
        <end position="224"/>
    </location>
</feature>
<evidence type="ECO:0000313" key="2">
    <source>
        <dbReference type="EMBL" id="RUM01303.1"/>
    </source>
</evidence>
<reference evidence="2 3" key="1">
    <citation type="submission" date="2018-11" db="EMBL/GenBank/DDBJ databases">
        <title>Rhizobium chutanense sp. nov., isolated from root nodules of Phaseolus vulgaris in China.</title>
        <authorList>
            <person name="Huo Y."/>
        </authorList>
    </citation>
    <scope>NUCLEOTIDE SEQUENCE [LARGE SCALE GENOMIC DNA]</scope>
    <source>
        <strain evidence="2 3">C16</strain>
    </source>
</reference>
<organism evidence="2 3">
    <name type="scientific">Rhizobium chutanense</name>
    <dbReference type="NCBI Taxonomy" id="2035448"/>
    <lineage>
        <taxon>Bacteria</taxon>
        <taxon>Pseudomonadati</taxon>
        <taxon>Pseudomonadota</taxon>
        <taxon>Alphaproteobacteria</taxon>
        <taxon>Hyphomicrobiales</taxon>
        <taxon>Rhizobiaceae</taxon>
        <taxon>Rhizobium/Agrobacterium group</taxon>
        <taxon>Rhizobium</taxon>
    </lineage>
</organism>
<protein>
    <recommendedName>
        <fullName evidence="1">DUF6035 domain-containing protein</fullName>
    </recommendedName>
</protein>
<dbReference type="InterPro" id="IPR046099">
    <property type="entry name" value="DUF6035"/>
</dbReference>
<dbReference type="Proteomes" id="UP000278081">
    <property type="component" value="Unassembled WGS sequence"/>
</dbReference>
<dbReference type="RefSeq" id="WP_097622891.1">
    <property type="nucleotide sequence ID" value="NZ_ML133769.1"/>
</dbReference>
<dbReference type="EMBL" id="RJTJ01000022">
    <property type="protein sequence ID" value="RUM01303.1"/>
    <property type="molecule type" value="Genomic_DNA"/>
</dbReference>
<sequence length="420" mass="47238">MKGRLQRTLKRAVRLRDMAVITSDDLLQIDADGYQEVRRSATRARNDGQAAFVCDHCGFPVYAPREPNTRLPFWRHHKGAPRSCPWWTGEPGSTDAVSASQFQGAQESPLHLRVKNLVAELLNADPLTEPGSVVVDEYVVCGESRRRPDVRAIYDGKPIAIEIQLATTQIPIIVAREDFYQREGRHLIWLTWNFVPVERAHLLTAFEDIFYSHNKNLFSLDDEVVAECRVRKAFLVRAFWEHGSGWNSKITALPELEWPPSGLPYAVAPPPPWHMGFRARWLAATTNGGTPWSLRRDLLADLAERLNEDAIDATALEEADMGALLNAILSFVEGKPVGSAQRNLSEVINTFLSSERRHRFARIMRKVISITTGPEILDRPSVAAKFAHAMEDTQDAPDSMVGKAALLLFPELFQTRKLTT</sequence>
<evidence type="ECO:0000313" key="3">
    <source>
        <dbReference type="Proteomes" id="UP000278081"/>
    </source>
</evidence>
<comment type="caution">
    <text evidence="2">The sequence shown here is derived from an EMBL/GenBank/DDBJ whole genome shotgun (WGS) entry which is preliminary data.</text>
</comment>
<gene>
    <name evidence="2" type="ORF">EFR84_22805</name>
</gene>
<dbReference type="OrthoDB" id="1302950at2"/>
<dbReference type="Pfam" id="PF19500">
    <property type="entry name" value="DUF6035"/>
    <property type="match status" value="1"/>
</dbReference>